<sequence>MDIKPATRQEGLRELLTRPLLETIWKRRTHRVSRGASVPAGSMSYRSPHPPMPLTELEEAVLIALTGCSGLTMPDRPFEDPRDGEPIMAKPNLNMTGRTAGSPDNAQGTHFFMINDTGTYYLKKLPPSPELPFDAGTLVERARQAKVRVLPGRLDVREGMRDFPAYLDSNRFLSNLPGTTLFLPVVDLSHQYINGLMYLLTQPDGARPALVDDRNFYRPAGVSKWIKNGFLNRDLKLPLGALGPMRTQVEADLLLQNMMLTADAMGLGAWIHATIHPQIMLGDPKFSRAYGRMLGFDFVTPPFRLADILRWQVPLPKYAALRSHPVGLRAGGEHLIRAACPPNYPSMTAAVESVVRAKFGPSGIYSDEKTFARIYQGDYGRRYLEEAEEYDRPVIECVRDVCTYLHDTHGRFPAHTDAIHVPGIWLQAHHVEPEYYAKFFANGTTDAHKRHAERWHA</sequence>
<comment type="caution">
    <text evidence="1">The sequence shown here is derived from an EMBL/GenBank/DDBJ whole genome shotgun (WGS) entry which is preliminary data.</text>
</comment>
<organism evidence="1 2">
    <name type="scientific">Nonomuraea zeae</name>
    <dbReference type="NCBI Taxonomy" id="1642303"/>
    <lineage>
        <taxon>Bacteria</taxon>
        <taxon>Bacillati</taxon>
        <taxon>Actinomycetota</taxon>
        <taxon>Actinomycetes</taxon>
        <taxon>Streptosporangiales</taxon>
        <taxon>Streptosporangiaceae</taxon>
        <taxon>Nonomuraea</taxon>
    </lineage>
</organism>
<dbReference type="OrthoDB" id="5464610at2"/>
<gene>
    <name evidence="1" type="ORF">ETD85_06190</name>
</gene>
<reference evidence="1 2" key="1">
    <citation type="submission" date="2019-05" db="EMBL/GenBank/DDBJ databases">
        <title>Draft genome sequence of Nonomuraea zeae DSM 100528.</title>
        <authorList>
            <person name="Saricaoglu S."/>
            <person name="Isik K."/>
        </authorList>
    </citation>
    <scope>NUCLEOTIDE SEQUENCE [LARGE SCALE GENOMIC DNA]</scope>
    <source>
        <strain evidence="1 2">DSM 100528</strain>
    </source>
</reference>
<evidence type="ECO:0000313" key="1">
    <source>
        <dbReference type="EMBL" id="TMR38029.1"/>
    </source>
</evidence>
<dbReference type="AlphaFoldDB" id="A0A5S4GYZ7"/>
<keyword evidence="2" id="KW-1185">Reference proteome</keyword>
<accession>A0A5S4GYZ7</accession>
<name>A0A5S4GYZ7_9ACTN</name>
<protein>
    <submittedName>
        <fullName evidence="1">Uncharacterized protein</fullName>
    </submittedName>
</protein>
<proteinExistence type="predicted"/>
<dbReference type="RefSeq" id="WP_138688632.1">
    <property type="nucleotide sequence ID" value="NZ_JBHSAZ010000107.1"/>
</dbReference>
<dbReference type="Proteomes" id="UP000306628">
    <property type="component" value="Unassembled WGS sequence"/>
</dbReference>
<evidence type="ECO:0000313" key="2">
    <source>
        <dbReference type="Proteomes" id="UP000306628"/>
    </source>
</evidence>
<dbReference type="EMBL" id="VCKX01000012">
    <property type="protein sequence ID" value="TMR38029.1"/>
    <property type="molecule type" value="Genomic_DNA"/>
</dbReference>